<name>A0A8S0YSB4_ARCPL</name>
<dbReference type="OrthoDB" id="297496at2759"/>
<gene>
    <name evidence="2" type="ORF">APLA_LOCUS917</name>
</gene>
<evidence type="ECO:0000313" key="3">
    <source>
        <dbReference type="Proteomes" id="UP000494256"/>
    </source>
</evidence>
<evidence type="ECO:0000313" key="2">
    <source>
        <dbReference type="EMBL" id="CAB3221625.1"/>
    </source>
</evidence>
<dbReference type="PANTHER" id="PTHR45913">
    <property type="entry name" value="EPM2A-INTERACTING PROTEIN 1"/>
    <property type="match status" value="1"/>
</dbReference>
<dbReference type="PANTHER" id="PTHR45913:SF19">
    <property type="entry name" value="LOW QUALITY PROTEIN: ZINC FINGER BED DOMAIN-CONTAINING PROTEIN 5-LIKE"/>
    <property type="match status" value="1"/>
</dbReference>
<organism evidence="2 3">
    <name type="scientific">Arctia plantaginis</name>
    <name type="common">Wood tiger moth</name>
    <name type="synonym">Phalaena plantaginis</name>
    <dbReference type="NCBI Taxonomy" id="874455"/>
    <lineage>
        <taxon>Eukaryota</taxon>
        <taxon>Metazoa</taxon>
        <taxon>Ecdysozoa</taxon>
        <taxon>Arthropoda</taxon>
        <taxon>Hexapoda</taxon>
        <taxon>Insecta</taxon>
        <taxon>Pterygota</taxon>
        <taxon>Neoptera</taxon>
        <taxon>Endopterygota</taxon>
        <taxon>Lepidoptera</taxon>
        <taxon>Glossata</taxon>
        <taxon>Ditrysia</taxon>
        <taxon>Noctuoidea</taxon>
        <taxon>Erebidae</taxon>
        <taxon>Arctiinae</taxon>
        <taxon>Arctia</taxon>
    </lineage>
</organism>
<accession>A0A8S0YSB4</accession>
<dbReference type="AlphaFoldDB" id="A0A8S0YSB4"/>
<comment type="caution">
    <text evidence="2">The sequence shown here is derived from an EMBL/GenBank/DDBJ whole genome shotgun (WGS) entry which is preliminary data.</text>
</comment>
<dbReference type="EMBL" id="CADEBD010000046">
    <property type="protein sequence ID" value="CAB3221625.1"/>
    <property type="molecule type" value="Genomic_DNA"/>
</dbReference>
<reference evidence="2 3" key="1">
    <citation type="submission" date="2020-04" db="EMBL/GenBank/DDBJ databases">
        <authorList>
            <person name="Wallbank WR R."/>
            <person name="Pardo Diaz C."/>
            <person name="Kozak K."/>
            <person name="Martin S."/>
            <person name="Jiggins C."/>
            <person name="Moest M."/>
            <person name="Warren A I."/>
            <person name="Byers J.R.P. K."/>
            <person name="Montejo-Kovacevich G."/>
            <person name="Yen C E."/>
        </authorList>
    </citation>
    <scope>NUCLEOTIDE SEQUENCE [LARGE SCALE GENOMIC DNA]</scope>
</reference>
<dbReference type="Proteomes" id="UP000494256">
    <property type="component" value="Unassembled WGS sequence"/>
</dbReference>
<protein>
    <submittedName>
        <fullName evidence="2">Uncharacterized protein</fullName>
    </submittedName>
</protein>
<evidence type="ECO:0000256" key="1">
    <source>
        <dbReference type="SAM" id="MobiDB-lite"/>
    </source>
</evidence>
<sequence>MENWFKLIAKTTSPPPFDCEQSDEKTEDVRINDKSGTEADSQVPSTNKYGKLKLLDMKSSKNIRAHFININENDSYASYLISLMIAWPGNPHSIGEGLMLPSLKDAVEAMFGEKKVQEIKRIPLSNITVA</sequence>
<feature type="compositionally biased region" description="Basic and acidic residues" evidence="1">
    <location>
        <begin position="22"/>
        <end position="37"/>
    </location>
</feature>
<proteinExistence type="predicted"/>
<feature type="region of interest" description="Disordered" evidence="1">
    <location>
        <begin position="12"/>
        <end position="45"/>
    </location>
</feature>